<dbReference type="EMBL" id="JAATLM010000001">
    <property type="protein sequence ID" value="NIZ69310.1"/>
    <property type="molecule type" value="Genomic_DNA"/>
</dbReference>
<name>A0A968GK34_9SPIO</name>
<proteinExistence type="predicted"/>
<comment type="caution">
    <text evidence="1">The sequence shown here is derived from an EMBL/GenBank/DDBJ whole genome shotgun (WGS) entry which is preliminary data.</text>
</comment>
<reference evidence="1" key="1">
    <citation type="submission" date="2020-03" db="EMBL/GenBank/DDBJ databases">
        <title>Spirochaetal bacteria isolated from arthropods constitute a novel genus Entomospira genus novum within the order Spirochaetales.</title>
        <authorList>
            <person name="Grana-Miraglia L."/>
            <person name="Sikutova S."/>
            <person name="Fingerle V."/>
            <person name="Sing A."/>
            <person name="Castillo-Ramirez S."/>
            <person name="Margos G."/>
            <person name="Rudolf I."/>
        </authorList>
    </citation>
    <scope>NUCLEOTIDE SEQUENCE</scope>
    <source>
        <strain evidence="1">BR149</strain>
    </source>
</reference>
<organism evidence="1 2">
    <name type="scientific">Entomospira culicis</name>
    <dbReference type="NCBI Taxonomy" id="2719989"/>
    <lineage>
        <taxon>Bacteria</taxon>
        <taxon>Pseudomonadati</taxon>
        <taxon>Spirochaetota</taxon>
        <taxon>Spirochaetia</taxon>
        <taxon>Spirochaetales</taxon>
        <taxon>Spirochaetaceae</taxon>
        <taxon>Entomospira</taxon>
    </lineage>
</organism>
<gene>
    <name evidence="1" type="ORF">HCT48_03660</name>
</gene>
<dbReference type="AlphaFoldDB" id="A0A968GK34"/>
<sequence length="428" mass="47112">MSALSSFKVFIAPFLDRNASQKASKELGNDVKSEVTDATRNISLEIQTSMRKMGGAVSRGQVAGQAIFAMLNRIIAKFDEMKSSIKEASDSLGAMNETAGELDTTVERVARHELTMASAGLSGGQQQAYDQFLMQVQRVMESGTIGSGDRERDITFESDDVLNNALEIRKLLDSGEITLDDLGIAGKQQARLQNTFNALSTEDYLALFNSSRFNGVNGLNQADARNADLQNQHAVAMMLAEAQRIMHVVGSGSQSMVAETLQSERDSYARTSKSLNQDGFSKAMETQKAMEDMFALLSDTFTNLAVHVLPPLTTALNFVVEAIGNLIERLPSPKELANNLGFNAYDGKDINIYDHVERGFLGSIKDWGLENFNTQELQAWIAWYEGLTDLQKFNVHASNPRVGQGYDAIKEELARRQVEDLTDSTHVQ</sequence>
<keyword evidence="2" id="KW-1185">Reference proteome</keyword>
<evidence type="ECO:0000313" key="1">
    <source>
        <dbReference type="EMBL" id="NIZ69310.1"/>
    </source>
</evidence>
<accession>A0A968GK34</accession>
<dbReference type="Proteomes" id="UP000778951">
    <property type="component" value="Unassembled WGS sequence"/>
</dbReference>
<evidence type="ECO:0000313" key="2">
    <source>
        <dbReference type="Proteomes" id="UP000778951"/>
    </source>
</evidence>
<protein>
    <submittedName>
        <fullName evidence="1">Uncharacterized protein</fullName>
    </submittedName>
</protein>
<dbReference type="RefSeq" id="WP_167695404.1">
    <property type="nucleotide sequence ID" value="NZ_CP118181.1"/>
</dbReference>